<proteinExistence type="predicted"/>
<keyword evidence="2" id="KW-1185">Reference proteome</keyword>
<dbReference type="EMBL" id="MU006707">
    <property type="protein sequence ID" value="KAF2630491.1"/>
    <property type="molecule type" value="Genomic_DNA"/>
</dbReference>
<accession>A0ACB6S8M7</accession>
<evidence type="ECO:0000313" key="1">
    <source>
        <dbReference type="EMBL" id="KAF2630491.1"/>
    </source>
</evidence>
<reference evidence="1" key="1">
    <citation type="journal article" date="2020" name="Stud. Mycol.">
        <title>101 Dothideomycetes genomes: a test case for predicting lifestyles and emergence of pathogens.</title>
        <authorList>
            <person name="Haridas S."/>
            <person name="Albert R."/>
            <person name="Binder M."/>
            <person name="Bloem J."/>
            <person name="Labutti K."/>
            <person name="Salamov A."/>
            <person name="Andreopoulos B."/>
            <person name="Baker S."/>
            <person name="Barry K."/>
            <person name="Bills G."/>
            <person name="Bluhm B."/>
            <person name="Cannon C."/>
            <person name="Castanera R."/>
            <person name="Culley D."/>
            <person name="Daum C."/>
            <person name="Ezra D."/>
            <person name="Gonzalez J."/>
            <person name="Henrissat B."/>
            <person name="Kuo A."/>
            <person name="Liang C."/>
            <person name="Lipzen A."/>
            <person name="Lutzoni F."/>
            <person name="Magnuson J."/>
            <person name="Mondo S."/>
            <person name="Nolan M."/>
            <person name="Ohm R."/>
            <person name="Pangilinan J."/>
            <person name="Park H.-J."/>
            <person name="Ramirez L."/>
            <person name="Alfaro M."/>
            <person name="Sun H."/>
            <person name="Tritt A."/>
            <person name="Yoshinaga Y."/>
            <person name="Zwiers L.-H."/>
            <person name="Turgeon B."/>
            <person name="Goodwin S."/>
            <person name="Spatafora J."/>
            <person name="Crous P."/>
            <person name="Grigoriev I."/>
        </authorList>
    </citation>
    <scope>NUCLEOTIDE SEQUENCE</scope>
    <source>
        <strain evidence="1">CBS 525.71</strain>
    </source>
</reference>
<sequence>MTNSSSDDEYKSGAVRQEKFDATLAHYGEAEVGGIEKKNLVRKIDWKLLLILGALYFISLIDRTNIANAPDWECGR</sequence>
<dbReference type="Proteomes" id="UP000799754">
    <property type="component" value="Unassembled WGS sequence"/>
</dbReference>
<organism evidence="1 2">
    <name type="scientific">Macroventuria anomochaeta</name>
    <dbReference type="NCBI Taxonomy" id="301207"/>
    <lineage>
        <taxon>Eukaryota</taxon>
        <taxon>Fungi</taxon>
        <taxon>Dikarya</taxon>
        <taxon>Ascomycota</taxon>
        <taxon>Pezizomycotina</taxon>
        <taxon>Dothideomycetes</taxon>
        <taxon>Pleosporomycetidae</taxon>
        <taxon>Pleosporales</taxon>
        <taxon>Pleosporineae</taxon>
        <taxon>Didymellaceae</taxon>
        <taxon>Macroventuria</taxon>
    </lineage>
</organism>
<name>A0ACB6S8M7_9PLEO</name>
<comment type="caution">
    <text evidence="1">The sequence shown here is derived from an EMBL/GenBank/DDBJ whole genome shotgun (WGS) entry which is preliminary data.</text>
</comment>
<protein>
    <submittedName>
        <fullName evidence="1">Uncharacterized protein</fullName>
    </submittedName>
</protein>
<gene>
    <name evidence="1" type="ORF">BU25DRAFT_456216</name>
</gene>
<evidence type="ECO:0000313" key="2">
    <source>
        <dbReference type="Proteomes" id="UP000799754"/>
    </source>
</evidence>